<feature type="region of interest" description="Disordered" evidence="7">
    <location>
        <begin position="601"/>
        <end position="649"/>
    </location>
</feature>
<dbReference type="PROSITE" id="PS00211">
    <property type="entry name" value="ABC_TRANSPORTER_1"/>
    <property type="match status" value="1"/>
</dbReference>
<feature type="transmembrane region" description="Helical" evidence="8">
    <location>
        <begin position="141"/>
        <end position="161"/>
    </location>
</feature>
<evidence type="ECO:0000256" key="1">
    <source>
        <dbReference type="ARBA" id="ARBA00004651"/>
    </source>
</evidence>
<evidence type="ECO:0000256" key="8">
    <source>
        <dbReference type="SAM" id="Phobius"/>
    </source>
</evidence>
<evidence type="ECO:0000256" key="3">
    <source>
        <dbReference type="ARBA" id="ARBA00022741"/>
    </source>
</evidence>
<feature type="transmembrane region" description="Helical" evidence="8">
    <location>
        <begin position="249"/>
        <end position="270"/>
    </location>
</feature>
<dbReference type="InterPro" id="IPR036640">
    <property type="entry name" value="ABC1_TM_sf"/>
</dbReference>
<evidence type="ECO:0000256" key="5">
    <source>
        <dbReference type="ARBA" id="ARBA00022989"/>
    </source>
</evidence>
<dbReference type="InterPro" id="IPR003593">
    <property type="entry name" value="AAA+_ATPase"/>
</dbReference>
<dbReference type="SUPFAM" id="SSF90123">
    <property type="entry name" value="ABC transporter transmembrane region"/>
    <property type="match status" value="1"/>
</dbReference>
<sequence>MRAADRLVADTVRRSGPWLAVLAVTSVLGAFAQLALPLVLGRTVDELVAGTSGTPGTPGGTGAATWLAACAAAVILTVVCDTLGVWAAGSSGARSSAWLRNRVVRNVLGVGPVITRRFPEGDLVTRMGLNTEEIGRAPESIVTGAALVIPTAGGVVALTLIDPLLTVTLVAGLVLIALVLRAFLGVSTSIAGDYQAAQSDIAARLVDALAGARTIAAAGTADQERARVLTALPRLRGHAMDMWRANARAGVQAGAVVPLLEVAVLGVGGLRLAAGDLTAGELYAAARYVVLGAGLGSALGYVSRLARARAAAARVEELTSESPRAYGTRPLPAGPGTLELRGVDAGGLRDVDLVVPGGQAVAVVGRSGAGKSLLAAVAGRLVDPRHGTVLLDGVPLPDLSREALRHAVGYAFERPALLGDTVGDTVALGLDAPTAPGTGRHGRRGTRTGAGSGHHDDREGRDGRADGTGEVVRAAARAARADAFVRRLPLGYDTPLREAPMSGGERQRLGLARAFAQGWRLLILDDATSSLDTVTERQVARALSREMRDRTRLIVTHRVATAAAADRVIWLDDGRVRACGGHRALWADPAYRAVFQADASSRADTLPPPGISSPPPEAFSRSRPPSPPEASSPAGASFQAGTSFGAGTS</sequence>
<dbReference type="InterPro" id="IPR011527">
    <property type="entry name" value="ABC1_TM_dom"/>
</dbReference>
<dbReference type="InterPro" id="IPR003439">
    <property type="entry name" value="ABC_transporter-like_ATP-bd"/>
</dbReference>
<keyword evidence="4 11" id="KW-0067">ATP-binding</keyword>
<evidence type="ECO:0000259" key="9">
    <source>
        <dbReference type="PROSITE" id="PS50893"/>
    </source>
</evidence>
<comment type="caution">
    <text evidence="11">The sequence shown here is derived from an EMBL/GenBank/DDBJ whole genome shotgun (WGS) entry which is preliminary data.</text>
</comment>
<keyword evidence="5 8" id="KW-1133">Transmembrane helix</keyword>
<dbReference type="InterPro" id="IPR027417">
    <property type="entry name" value="P-loop_NTPase"/>
</dbReference>
<dbReference type="PROSITE" id="PS50893">
    <property type="entry name" value="ABC_TRANSPORTER_2"/>
    <property type="match status" value="1"/>
</dbReference>
<dbReference type="SUPFAM" id="SSF52540">
    <property type="entry name" value="P-loop containing nucleoside triphosphate hydrolases"/>
    <property type="match status" value="1"/>
</dbReference>
<dbReference type="Pfam" id="PF00664">
    <property type="entry name" value="ABC_membrane"/>
    <property type="match status" value="1"/>
</dbReference>
<dbReference type="CDD" id="cd03228">
    <property type="entry name" value="ABCC_MRP_Like"/>
    <property type="match status" value="1"/>
</dbReference>
<proteinExistence type="predicted"/>
<feature type="domain" description="ABC transmembrane type-1" evidence="10">
    <location>
        <begin position="20"/>
        <end position="307"/>
    </location>
</feature>
<name>A0ABV5TI58_9ACTN</name>
<dbReference type="GO" id="GO:0005524">
    <property type="term" value="F:ATP binding"/>
    <property type="evidence" value="ECO:0007669"/>
    <property type="project" value="UniProtKB-KW"/>
</dbReference>
<evidence type="ECO:0000256" key="4">
    <source>
        <dbReference type="ARBA" id="ARBA00022840"/>
    </source>
</evidence>
<evidence type="ECO:0000313" key="11">
    <source>
        <dbReference type="EMBL" id="MFB9678808.1"/>
    </source>
</evidence>
<feature type="domain" description="ABC transporter" evidence="9">
    <location>
        <begin position="313"/>
        <end position="598"/>
    </location>
</feature>
<dbReference type="InterPro" id="IPR039421">
    <property type="entry name" value="Type_1_exporter"/>
</dbReference>
<feature type="compositionally biased region" description="Pro residues" evidence="7">
    <location>
        <begin position="606"/>
        <end position="617"/>
    </location>
</feature>
<feature type="region of interest" description="Disordered" evidence="7">
    <location>
        <begin position="429"/>
        <end position="467"/>
    </location>
</feature>
<organism evidence="11 12">
    <name type="scientific">Streptosporangium vulgare</name>
    <dbReference type="NCBI Taxonomy" id="46190"/>
    <lineage>
        <taxon>Bacteria</taxon>
        <taxon>Bacillati</taxon>
        <taxon>Actinomycetota</taxon>
        <taxon>Actinomycetes</taxon>
        <taxon>Streptosporangiales</taxon>
        <taxon>Streptosporangiaceae</taxon>
        <taxon>Streptosporangium</taxon>
    </lineage>
</organism>
<dbReference type="Gene3D" id="1.20.1560.10">
    <property type="entry name" value="ABC transporter type 1, transmembrane domain"/>
    <property type="match status" value="1"/>
</dbReference>
<dbReference type="Pfam" id="PF00005">
    <property type="entry name" value="ABC_tran"/>
    <property type="match status" value="1"/>
</dbReference>
<keyword evidence="2 8" id="KW-0812">Transmembrane</keyword>
<comment type="subcellular location">
    <subcellularLocation>
        <location evidence="1">Cell membrane</location>
        <topology evidence="1">Multi-pass membrane protein</topology>
    </subcellularLocation>
</comment>
<evidence type="ECO:0000259" key="10">
    <source>
        <dbReference type="PROSITE" id="PS50929"/>
    </source>
</evidence>
<keyword evidence="3" id="KW-0547">Nucleotide-binding</keyword>
<dbReference type="PROSITE" id="PS50929">
    <property type="entry name" value="ABC_TM1F"/>
    <property type="match status" value="1"/>
</dbReference>
<dbReference type="PANTHER" id="PTHR43394:SF1">
    <property type="entry name" value="ATP-BINDING CASSETTE SUB-FAMILY B MEMBER 10, MITOCHONDRIAL"/>
    <property type="match status" value="1"/>
</dbReference>
<dbReference type="InterPro" id="IPR017871">
    <property type="entry name" value="ABC_transporter-like_CS"/>
</dbReference>
<keyword evidence="6 8" id="KW-0472">Membrane</keyword>
<feature type="transmembrane region" description="Helical" evidence="8">
    <location>
        <begin position="282"/>
        <end position="302"/>
    </location>
</feature>
<dbReference type="RefSeq" id="WP_344748594.1">
    <property type="nucleotide sequence ID" value="NZ_BAAAWW010000162.1"/>
</dbReference>
<evidence type="ECO:0000313" key="12">
    <source>
        <dbReference type="Proteomes" id="UP001589610"/>
    </source>
</evidence>
<evidence type="ECO:0000256" key="6">
    <source>
        <dbReference type="ARBA" id="ARBA00023136"/>
    </source>
</evidence>
<keyword evidence="12" id="KW-1185">Reference proteome</keyword>
<reference evidence="11 12" key="1">
    <citation type="submission" date="2024-09" db="EMBL/GenBank/DDBJ databases">
        <authorList>
            <person name="Sun Q."/>
            <person name="Mori K."/>
        </authorList>
    </citation>
    <scope>NUCLEOTIDE SEQUENCE [LARGE SCALE GENOMIC DNA]</scope>
    <source>
        <strain evidence="11 12">JCM 3028</strain>
    </source>
</reference>
<gene>
    <name evidence="11" type="ORF">ACFFRH_25285</name>
</gene>
<evidence type="ECO:0000256" key="7">
    <source>
        <dbReference type="SAM" id="MobiDB-lite"/>
    </source>
</evidence>
<feature type="compositionally biased region" description="Basic and acidic residues" evidence="7">
    <location>
        <begin position="453"/>
        <end position="467"/>
    </location>
</feature>
<dbReference type="Gene3D" id="3.40.50.300">
    <property type="entry name" value="P-loop containing nucleotide triphosphate hydrolases"/>
    <property type="match status" value="1"/>
</dbReference>
<dbReference type="SMART" id="SM00382">
    <property type="entry name" value="AAA"/>
    <property type="match status" value="1"/>
</dbReference>
<protein>
    <submittedName>
        <fullName evidence="11">ABC transporter ATP-binding protein</fullName>
    </submittedName>
</protein>
<dbReference type="PANTHER" id="PTHR43394">
    <property type="entry name" value="ATP-DEPENDENT PERMEASE MDL1, MITOCHONDRIAL"/>
    <property type="match status" value="1"/>
</dbReference>
<dbReference type="EMBL" id="JBHMBS010000012">
    <property type="protein sequence ID" value="MFB9678808.1"/>
    <property type="molecule type" value="Genomic_DNA"/>
</dbReference>
<evidence type="ECO:0000256" key="2">
    <source>
        <dbReference type="ARBA" id="ARBA00022692"/>
    </source>
</evidence>
<accession>A0ABV5TI58</accession>
<dbReference type="Proteomes" id="UP001589610">
    <property type="component" value="Unassembled WGS sequence"/>
</dbReference>
<feature type="compositionally biased region" description="Polar residues" evidence="7">
    <location>
        <begin position="639"/>
        <end position="649"/>
    </location>
</feature>
<feature type="transmembrane region" description="Helical" evidence="8">
    <location>
        <begin position="167"/>
        <end position="184"/>
    </location>
</feature>
<feature type="transmembrane region" description="Helical" evidence="8">
    <location>
        <begin position="65"/>
        <end position="88"/>
    </location>
</feature>